<dbReference type="InterPro" id="IPR036259">
    <property type="entry name" value="MFS_trans_sf"/>
</dbReference>
<evidence type="ECO:0000256" key="4">
    <source>
        <dbReference type="ARBA" id="ARBA00022989"/>
    </source>
</evidence>
<proteinExistence type="predicted"/>
<dbReference type="EMBL" id="MU007015">
    <property type="protein sequence ID" value="KAF2434845.1"/>
    <property type="molecule type" value="Genomic_DNA"/>
</dbReference>
<dbReference type="Proteomes" id="UP000800235">
    <property type="component" value="Unassembled WGS sequence"/>
</dbReference>
<sequence>MGSAFRFPKSQRFKAGDECDHDWTEESRTDFVDTGTTERSPKGPLYFMVLTCSTGGLQVVWSLIMSNGTPFLITLGLHESLTAAVWIVAPLCGVLIQPYVGILSDNCECPWGRRKPFILIGAAGSVLCMLGLASTKSACLLFANAIHVDIHGPIIRGLALASAILWLIGLNLFIQPLQSGIRALIVDSCVADQQVRASAWASKMTGVGNIIGYFFGFVPLHDFLPFLHITQFSWLCLVASGVLVTTTLLTCACVREKDPRSIPAPASMHLSFSATVKHIVWSVTTMPTVIRRVCHIQFWAWLGWFGYLYYGSTYVGDLYAAPLLARDSHMGSASQARIIEDAIRLGSLASLVFAVFALLTNILIPSFVHRGSCIRESSRASGLFNLPISMNHAWSISHFLFSFCMFSTFYIRTQTAATVLAAFVGISWALTLWVPFAIIGGEVAVRQEKNAKIFEGDIELVEQDQAGVIIGLHNCAISLPQILAALVCGGILWVASKTGSQDGVGWVLRFSGCGGLVAGYLAARIDS</sequence>
<name>A0A9P4NYN2_9PEZI</name>
<keyword evidence="8" id="KW-1185">Reference proteome</keyword>
<dbReference type="OrthoDB" id="28755at2759"/>
<dbReference type="PANTHER" id="PTHR19432">
    <property type="entry name" value="SUGAR TRANSPORTER"/>
    <property type="match status" value="1"/>
</dbReference>
<comment type="subcellular location">
    <subcellularLocation>
        <location evidence="1">Membrane</location>
        <topology evidence="1">Multi-pass membrane protein</topology>
    </subcellularLocation>
</comment>
<dbReference type="GO" id="GO:0008506">
    <property type="term" value="F:sucrose:proton symporter activity"/>
    <property type="evidence" value="ECO:0007669"/>
    <property type="project" value="TreeGrafter"/>
</dbReference>
<evidence type="ECO:0000313" key="7">
    <source>
        <dbReference type="EMBL" id="KAF2434845.1"/>
    </source>
</evidence>
<accession>A0A9P4NYN2</accession>
<dbReference type="PANTHER" id="PTHR19432:SF35">
    <property type="entry name" value="SOLUTE CARRIER FAMILY 45 MEMBER 3 ISOFORM X1"/>
    <property type="match status" value="1"/>
</dbReference>
<protein>
    <recommendedName>
        <fullName evidence="9">Sucrose transporter</fullName>
    </recommendedName>
</protein>
<keyword evidence="4 6" id="KW-1133">Transmembrane helix</keyword>
<keyword evidence="2" id="KW-0813">Transport</keyword>
<feature type="transmembrane region" description="Helical" evidence="6">
    <location>
        <begin position="345"/>
        <end position="368"/>
    </location>
</feature>
<reference evidence="7" key="1">
    <citation type="journal article" date="2020" name="Stud. Mycol.">
        <title>101 Dothideomycetes genomes: a test case for predicting lifestyles and emergence of pathogens.</title>
        <authorList>
            <person name="Haridas S."/>
            <person name="Albert R."/>
            <person name="Binder M."/>
            <person name="Bloem J."/>
            <person name="Labutti K."/>
            <person name="Salamov A."/>
            <person name="Andreopoulos B."/>
            <person name="Baker S."/>
            <person name="Barry K."/>
            <person name="Bills G."/>
            <person name="Bluhm B."/>
            <person name="Cannon C."/>
            <person name="Castanera R."/>
            <person name="Culley D."/>
            <person name="Daum C."/>
            <person name="Ezra D."/>
            <person name="Gonzalez J."/>
            <person name="Henrissat B."/>
            <person name="Kuo A."/>
            <person name="Liang C."/>
            <person name="Lipzen A."/>
            <person name="Lutzoni F."/>
            <person name="Magnuson J."/>
            <person name="Mondo S."/>
            <person name="Nolan M."/>
            <person name="Ohm R."/>
            <person name="Pangilinan J."/>
            <person name="Park H.-J."/>
            <person name="Ramirez L."/>
            <person name="Alfaro M."/>
            <person name="Sun H."/>
            <person name="Tritt A."/>
            <person name="Yoshinaga Y."/>
            <person name="Zwiers L.-H."/>
            <person name="Turgeon B."/>
            <person name="Goodwin S."/>
            <person name="Spatafora J."/>
            <person name="Crous P."/>
            <person name="Grigoriev I."/>
        </authorList>
    </citation>
    <scope>NUCLEOTIDE SEQUENCE</scope>
    <source>
        <strain evidence="7">CBS 130266</strain>
    </source>
</reference>
<organism evidence="7 8">
    <name type="scientific">Tothia fuscella</name>
    <dbReference type="NCBI Taxonomy" id="1048955"/>
    <lineage>
        <taxon>Eukaryota</taxon>
        <taxon>Fungi</taxon>
        <taxon>Dikarya</taxon>
        <taxon>Ascomycota</taxon>
        <taxon>Pezizomycotina</taxon>
        <taxon>Dothideomycetes</taxon>
        <taxon>Pleosporomycetidae</taxon>
        <taxon>Venturiales</taxon>
        <taxon>Cylindrosympodiaceae</taxon>
        <taxon>Tothia</taxon>
    </lineage>
</organism>
<feature type="transmembrane region" description="Helical" evidence="6">
    <location>
        <begin position="45"/>
        <end position="64"/>
    </location>
</feature>
<evidence type="ECO:0000256" key="3">
    <source>
        <dbReference type="ARBA" id="ARBA00022692"/>
    </source>
</evidence>
<comment type="caution">
    <text evidence="7">The sequence shown here is derived from an EMBL/GenBank/DDBJ whole genome shotgun (WGS) entry which is preliminary data.</text>
</comment>
<dbReference type="GO" id="GO:0005886">
    <property type="term" value="C:plasma membrane"/>
    <property type="evidence" value="ECO:0007669"/>
    <property type="project" value="TreeGrafter"/>
</dbReference>
<keyword evidence="3 6" id="KW-0812">Transmembrane</keyword>
<feature type="transmembrane region" description="Helical" evidence="6">
    <location>
        <begin position="389"/>
        <end position="411"/>
    </location>
</feature>
<dbReference type="AlphaFoldDB" id="A0A9P4NYN2"/>
<evidence type="ECO:0000256" key="5">
    <source>
        <dbReference type="ARBA" id="ARBA00023136"/>
    </source>
</evidence>
<feature type="transmembrane region" description="Helical" evidence="6">
    <location>
        <begin position="232"/>
        <end position="254"/>
    </location>
</feature>
<dbReference type="SUPFAM" id="SSF103473">
    <property type="entry name" value="MFS general substrate transporter"/>
    <property type="match status" value="2"/>
</dbReference>
<feature type="transmembrane region" description="Helical" evidence="6">
    <location>
        <begin position="116"/>
        <end position="134"/>
    </location>
</feature>
<dbReference type="Pfam" id="PF13347">
    <property type="entry name" value="MFS_2"/>
    <property type="match status" value="1"/>
</dbReference>
<feature type="transmembrane region" description="Helical" evidence="6">
    <location>
        <begin position="417"/>
        <end position="445"/>
    </location>
</feature>
<feature type="transmembrane region" description="Helical" evidence="6">
    <location>
        <begin position="466"/>
        <end position="494"/>
    </location>
</feature>
<feature type="transmembrane region" description="Helical" evidence="6">
    <location>
        <begin position="206"/>
        <end position="226"/>
    </location>
</feature>
<feature type="transmembrane region" description="Helical" evidence="6">
    <location>
        <begin position="154"/>
        <end position="174"/>
    </location>
</feature>
<evidence type="ECO:0008006" key="9">
    <source>
        <dbReference type="Google" id="ProtNLM"/>
    </source>
</evidence>
<feature type="transmembrane region" description="Helical" evidence="6">
    <location>
        <begin position="506"/>
        <end position="523"/>
    </location>
</feature>
<feature type="transmembrane region" description="Helical" evidence="6">
    <location>
        <begin position="84"/>
        <end position="104"/>
    </location>
</feature>
<keyword evidence="5 6" id="KW-0472">Membrane</keyword>
<dbReference type="Gene3D" id="1.20.1250.20">
    <property type="entry name" value="MFS general substrate transporter like domains"/>
    <property type="match status" value="1"/>
</dbReference>
<evidence type="ECO:0000256" key="2">
    <source>
        <dbReference type="ARBA" id="ARBA00022448"/>
    </source>
</evidence>
<evidence type="ECO:0000256" key="6">
    <source>
        <dbReference type="SAM" id="Phobius"/>
    </source>
</evidence>
<evidence type="ECO:0000313" key="8">
    <source>
        <dbReference type="Proteomes" id="UP000800235"/>
    </source>
</evidence>
<evidence type="ECO:0000256" key="1">
    <source>
        <dbReference type="ARBA" id="ARBA00004141"/>
    </source>
</evidence>
<gene>
    <name evidence="7" type="ORF">EJ08DRAFT_581345</name>
</gene>